<feature type="signal peptide" evidence="2">
    <location>
        <begin position="1"/>
        <end position="25"/>
    </location>
</feature>
<dbReference type="Proteomes" id="UP000217076">
    <property type="component" value="Unassembled WGS sequence"/>
</dbReference>
<keyword evidence="5" id="KW-1185">Reference proteome</keyword>
<feature type="chain" id="PRO_5011649466" evidence="2">
    <location>
        <begin position="26"/>
        <end position="131"/>
    </location>
</feature>
<sequence length="131" mass="14412">MTAPLRPLHLIPLLVALVLAAPAMADDDGYRHGEDRHDDGYWRDGHRGDHGSDHGDDHDRARAAVAEGRARPLADILSAVEPDLPGRVIETELEMEDGRLVYEFTVIARDGRVREVMVDAATAEIVAIEDD</sequence>
<dbReference type="InterPro" id="IPR025711">
    <property type="entry name" value="PepSY"/>
</dbReference>
<gene>
    <name evidence="4" type="ORF">SAMN05421742_10511</name>
</gene>
<keyword evidence="2" id="KW-0732">Signal</keyword>
<reference evidence="5" key="1">
    <citation type="submission" date="2016-10" db="EMBL/GenBank/DDBJ databases">
        <authorList>
            <person name="Varghese N."/>
            <person name="Submissions S."/>
        </authorList>
    </citation>
    <scope>NUCLEOTIDE SEQUENCE [LARGE SCALE GENOMIC DNA]</scope>
    <source>
        <strain evidence="5">930I</strain>
    </source>
</reference>
<feature type="domain" description="PepSY" evidence="3">
    <location>
        <begin position="73"/>
        <end position="129"/>
    </location>
</feature>
<dbReference type="Pfam" id="PF03413">
    <property type="entry name" value="PepSY"/>
    <property type="match status" value="1"/>
</dbReference>
<evidence type="ECO:0000259" key="3">
    <source>
        <dbReference type="Pfam" id="PF03413"/>
    </source>
</evidence>
<protein>
    <submittedName>
        <fullName evidence="4">Peptidase propeptide and YPEB domain-containing protein</fullName>
    </submittedName>
</protein>
<organism evidence="4 5">
    <name type="scientific">Roseospirillum parvum</name>
    <dbReference type="NCBI Taxonomy" id="83401"/>
    <lineage>
        <taxon>Bacteria</taxon>
        <taxon>Pseudomonadati</taxon>
        <taxon>Pseudomonadota</taxon>
        <taxon>Alphaproteobacteria</taxon>
        <taxon>Rhodospirillales</taxon>
        <taxon>Rhodospirillaceae</taxon>
        <taxon>Roseospirillum</taxon>
    </lineage>
</organism>
<dbReference type="STRING" id="83401.SAMN05421742_10511"/>
<evidence type="ECO:0000313" key="4">
    <source>
        <dbReference type="EMBL" id="SDH20976.1"/>
    </source>
</evidence>
<evidence type="ECO:0000256" key="2">
    <source>
        <dbReference type="SAM" id="SignalP"/>
    </source>
</evidence>
<dbReference type="Gene3D" id="3.10.450.40">
    <property type="match status" value="1"/>
</dbReference>
<dbReference type="RefSeq" id="WP_176787738.1">
    <property type="nucleotide sequence ID" value="NZ_FNCV01000005.1"/>
</dbReference>
<dbReference type="AlphaFoldDB" id="A0A1G8AJJ7"/>
<evidence type="ECO:0000256" key="1">
    <source>
        <dbReference type="SAM" id="MobiDB-lite"/>
    </source>
</evidence>
<accession>A0A1G8AJJ7</accession>
<dbReference type="EMBL" id="FNCV01000005">
    <property type="protein sequence ID" value="SDH20976.1"/>
    <property type="molecule type" value="Genomic_DNA"/>
</dbReference>
<evidence type="ECO:0000313" key="5">
    <source>
        <dbReference type="Proteomes" id="UP000217076"/>
    </source>
</evidence>
<feature type="region of interest" description="Disordered" evidence="1">
    <location>
        <begin position="30"/>
        <end position="58"/>
    </location>
</feature>
<proteinExistence type="predicted"/>
<name>A0A1G8AJJ7_9PROT</name>